<dbReference type="EnsemblMetazoa" id="GAUT000593-RA">
    <property type="protein sequence ID" value="GAUT000593-PA"/>
    <property type="gene ID" value="GAUT000593"/>
</dbReference>
<accession>A0A1A9UD77</accession>
<proteinExistence type="predicted"/>
<evidence type="ECO:0000313" key="2">
    <source>
        <dbReference type="Proteomes" id="UP000078200"/>
    </source>
</evidence>
<name>A0A1A9UD77_GLOAU</name>
<sequence length="125" mass="14348">MLGKYLSPVKTFNINLPTGAIKNSNDNARIAMNRDIVSLSIFEDYRLLSKLFDTKHRLFMIICPFPAGLSNLIKFNIIPTLLRNEQQLILIFALSLSRHKDDHVHSRTDFLMLLIVPKPDILLCL</sequence>
<evidence type="ECO:0000313" key="1">
    <source>
        <dbReference type="EnsemblMetazoa" id="GAUT000593-PA"/>
    </source>
</evidence>
<dbReference type="VEuPathDB" id="VectorBase:GAUT000593"/>
<dbReference type="AlphaFoldDB" id="A0A1A9UD77"/>
<keyword evidence="2" id="KW-1185">Reference proteome</keyword>
<reference evidence="1" key="1">
    <citation type="submission" date="2020-05" db="UniProtKB">
        <authorList>
            <consortium name="EnsemblMetazoa"/>
        </authorList>
    </citation>
    <scope>IDENTIFICATION</scope>
    <source>
        <strain evidence="1">TTRI</strain>
    </source>
</reference>
<protein>
    <submittedName>
        <fullName evidence="1">Uncharacterized protein</fullName>
    </submittedName>
</protein>
<organism evidence="1 2">
    <name type="scientific">Glossina austeni</name>
    <name type="common">Savannah tsetse fly</name>
    <dbReference type="NCBI Taxonomy" id="7395"/>
    <lineage>
        <taxon>Eukaryota</taxon>
        <taxon>Metazoa</taxon>
        <taxon>Ecdysozoa</taxon>
        <taxon>Arthropoda</taxon>
        <taxon>Hexapoda</taxon>
        <taxon>Insecta</taxon>
        <taxon>Pterygota</taxon>
        <taxon>Neoptera</taxon>
        <taxon>Endopterygota</taxon>
        <taxon>Diptera</taxon>
        <taxon>Brachycera</taxon>
        <taxon>Muscomorpha</taxon>
        <taxon>Hippoboscoidea</taxon>
        <taxon>Glossinidae</taxon>
        <taxon>Glossina</taxon>
    </lineage>
</organism>
<dbReference type="Proteomes" id="UP000078200">
    <property type="component" value="Unassembled WGS sequence"/>
</dbReference>